<dbReference type="GO" id="GO:0006366">
    <property type="term" value="P:transcription by RNA polymerase II"/>
    <property type="evidence" value="ECO:0007669"/>
    <property type="project" value="InterPro"/>
</dbReference>
<dbReference type="InterPro" id="IPR057989">
    <property type="entry name" value="TPR_RPAP1/MINIYO-like"/>
</dbReference>
<dbReference type="Proteomes" id="UP000093561">
    <property type="component" value="Unassembled WGS sequence"/>
</dbReference>
<evidence type="ECO:0000313" key="3">
    <source>
        <dbReference type="Proteomes" id="UP000093561"/>
    </source>
</evidence>
<dbReference type="Pfam" id="PF08621">
    <property type="entry name" value="RPAP1_N"/>
    <property type="match status" value="1"/>
</dbReference>
<protein>
    <submittedName>
        <fullName evidence="4">RPAP1_N domain-containing protein</fullName>
    </submittedName>
</protein>
<name>A0AAF5PLS7_WUCBA</name>
<sequence length="642" mass="74532">MEKIRMKRPNANDTEEDLFRMQKEMFNRKCKGQVHVNNNSFAAKSWQIDKPAGRFCLDLDSLAEEKASIMELTVQEQNVEFLHNIDQLNDCSNLINCEQYAEEEGFPDILDLSRYYNGLDSSVKNFLASGKSFFALEFDRIHGRIDDYNRAEALSSTSEKSINDISREIELENLQRIEKMSKQEVEKAKQEILERFDPKLLDFLRSRTKKRQQCKENKVEPIPVPRQTKKPADAIVCAASSVCASTDQEVTNRIKELQIFDLVQNDLAFHKDSTSKLDDPYIRLAADAAQLDMATKCMRTILPRQQQNLIRLFDNLRFPPKDYAGNDDLLEKARDNLNAIKGLYLEQRKDKDGNLSVQFVEGIDPFGKAAWMLSPIRKVLDVMQKDGKSTAHDLVIVRLSLFWTLLVMVERPTLYYAFATPGEIFVRLAEIFTMGPEIFRDEYVSQCLSRFLHDYLEPKTRNGLLCLVLKEPIAGLDAFGPFYEDLLRHFEEFSMGDENFTLFILLGAYGNQRLLDGLFMKCALWSPDKNIVRQMILKKDDFLLNLVTARQMNEVEVTEKNYFSQFRKLLLAYAATIRESIIMKSRNQLVYEIASSELVYYIKWHMTRNFHEKIDTELVKQYNNLASTLQQSLSDYLDFQLK</sequence>
<dbReference type="PANTHER" id="PTHR21483">
    <property type="entry name" value="RNA POLYMERASE II-ASSOCIATED PROTEIN 1"/>
    <property type="match status" value="1"/>
</dbReference>
<organism evidence="3 4">
    <name type="scientific">Wuchereria bancrofti</name>
    <dbReference type="NCBI Taxonomy" id="6293"/>
    <lineage>
        <taxon>Eukaryota</taxon>
        <taxon>Metazoa</taxon>
        <taxon>Ecdysozoa</taxon>
        <taxon>Nematoda</taxon>
        <taxon>Chromadorea</taxon>
        <taxon>Rhabditida</taxon>
        <taxon>Spirurina</taxon>
        <taxon>Spiruromorpha</taxon>
        <taxon>Filarioidea</taxon>
        <taxon>Onchocercidae</taxon>
        <taxon>Wuchereria</taxon>
    </lineage>
</organism>
<reference evidence="3" key="2">
    <citation type="journal article" date="2016" name="Mol. Ecol.">
        <title>Population genomics of the filarial nematode parasite Wuchereria bancrofti from mosquitoes.</title>
        <authorList>
            <person name="Small S.T."/>
            <person name="Reimer L.J."/>
            <person name="Tisch D.J."/>
            <person name="King C.L."/>
            <person name="Christensen B.M."/>
            <person name="Siba P.M."/>
            <person name="Kazura J.W."/>
            <person name="Serre D."/>
            <person name="Zimmerman P.A."/>
        </authorList>
    </citation>
    <scope>NUCLEOTIDE SEQUENCE</scope>
    <source>
        <strain evidence="3">pt0022</strain>
    </source>
</reference>
<evidence type="ECO:0000259" key="1">
    <source>
        <dbReference type="Pfam" id="PF08621"/>
    </source>
</evidence>
<dbReference type="AlphaFoldDB" id="A0AAF5PLS7"/>
<dbReference type="WBParaSite" id="mrna-Wban_02549">
    <property type="protein sequence ID" value="mrna-Wban_02549"/>
    <property type="gene ID" value="Wban_02549"/>
</dbReference>
<dbReference type="InterPro" id="IPR013930">
    <property type="entry name" value="RPAP1_N"/>
</dbReference>
<dbReference type="InterPro" id="IPR039913">
    <property type="entry name" value="RPAP1/Rba50"/>
</dbReference>
<dbReference type="PANTHER" id="PTHR21483:SF18">
    <property type="entry name" value="RNA POLYMERASE II-ASSOCIATED PROTEIN 1"/>
    <property type="match status" value="1"/>
</dbReference>
<dbReference type="Pfam" id="PF25766">
    <property type="entry name" value="TPR_RPAP1"/>
    <property type="match status" value="1"/>
</dbReference>
<accession>A0AAF5PLS7</accession>
<proteinExistence type="predicted"/>
<reference evidence="3" key="1">
    <citation type="submission" date="2015-03" db="EMBL/GenBank/DDBJ databases">
        <title>Wuchereria bancrofti Genome Sequencing Papua New Guinea Strain.</title>
        <authorList>
            <person name="Small S.T."/>
            <person name="Serre D."/>
            <person name="Zimmerman P.A."/>
        </authorList>
    </citation>
    <scope>NUCLEOTIDE SEQUENCE [LARGE SCALE GENOMIC DNA]</scope>
    <source>
        <strain evidence="3">pt0022</strain>
    </source>
</reference>
<feature type="domain" description="RPAP1 N-terminal" evidence="1">
    <location>
        <begin position="168"/>
        <end position="211"/>
    </location>
</feature>
<evidence type="ECO:0000259" key="2">
    <source>
        <dbReference type="Pfam" id="PF25766"/>
    </source>
</evidence>
<reference evidence="4" key="3">
    <citation type="submission" date="2024-02" db="UniProtKB">
        <authorList>
            <consortium name="WormBaseParasite"/>
        </authorList>
    </citation>
    <scope>IDENTIFICATION</scope>
    <source>
        <strain evidence="4">pt0022</strain>
    </source>
</reference>
<feature type="domain" description="RPAP1/MINIYO-like TPR repeats" evidence="2">
    <location>
        <begin position="377"/>
        <end position="605"/>
    </location>
</feature>
<evidence type="ECO:0000313" key="4">
    <source>
        <dbReference type="WBParaSite" id="mrna-Wban_02549"/>
    </source>
</evidence>